<sequence length="92" mass="10199">MGERDDYRFLDIKDAITSINQKVSLIGVIIECGFPKTTRGTDCFCTIKIVDGSYEKPGLPVNMFAEHFGMLPHVASFGDIIQLSNVMVLLCL</sequence>
<keyword evidence="7" id="KW-1185">Reference proteome</keyword>
<evidence type="ECO:0000313" key="6">
    <source>
        <dbReference type="EnsemblPlants" id="cds.novel_model_738_5bda875f.2.5bdae6e2"/>
    </source>
</evidence>
<reference evidence="6" key="2">
    <citation type="submission" date="2021-03" db="UniProtKB">
        <authorList>
            <consortium name="EnsemblPlants"/>
        </authorList>
    </citation>
    <scope>IDENTIFICATION</scope>
</reference>
<dbReference type="Gramene" id="novel_model_738_5bda875f.2.5bdae6e2">
    <property type="protein sequence ID" value="cds.novel_model_738_5bda875f.2.5bdae6e2"/>
    <property type="gene ID" value="novel_gene_518_5bda875f"/>
</dbReference>
<dbReference type="GO" id="GO:0016233">
    <property type="term" value="P:telomere capping"/>
    <property type="evidence" value="ECO:0007669"/>
    <property type="project" value="TreeGrafter"/>
</dbReference>
<keyword evidence="2" id="KW-0158">Chromosome</keyword>
<dbReference type="InterPro" id="IPR028389">
    <property type="entry name" value="POT1"/>
</dbReference>
<dbReference type="GO" id="GO:0000783">
    <property type="term" value="C:nuclear telomere cap complex"/>
    <property type="evidence" value="ECO:0007669"/>
    <property type="project" value="TreeGrafter"/>
</dbReference>
<dbReference type="GO" id="GO:0010521">
    <property type="term" value="F:telomerase inhibitor activity"/>
    <property type="evidence" value="ECO:0007669"/>
    <property type="project" value="TreeGrafter"/>
</dbReference>
<evidence type="ECO:0000256" key="1">
    <source>
        <dbReference type="ARBA" id="ARBA00004574"/>
    </source>
</evidence>
<reference evidence="6" key="1">
    <citation type="submission" date="2018-11" db="EMBL/GenBank/DDBJ databases">
        <authorList>
            <person name="Grassa J C."/>
        </authorList>
    </citation>
    <scope>NUCLEOTIDE SEQUENCE [LARGE SCALE GENOMIC DNA]</scope>
</reference>
<dbReference type="Pfam" id="PF02765">
    <property type="entry name" value="POT1"/>
    <property type="match status" value="1"/>
</dbReference>
<evidence type="ECO:0000256" key="2">
    <source>
        <dbReference type="ARBA" id="ARBA00022454"/>
    </source>
</evidence>
<gene>
    <name evidence="6" type="primary">LOC115709581</name>
</gene>
<accession>A0A803RBD7</accession>
<protein>
    <recommendedName>
        <fullName evidence="5">Telomeric single stranded DNA binding POT1/Cdc13 domain-containing protein</fullName>
    </recommendedName>
</protein>
<feature type="domain" description="Telomeric single stranded DNA binding POT1/Cdc13" evidence="5">
    <location>
        <begin position="9"/>
        <end position="86"/>
    </location>
</feature>
<evidence type="ECO:0000256" key="3">
    <source>
        <dbReference type="ARBA" id="ARBA00022895"/>
    </source>
</evidence>
<dbReference type="InterPro" id="IPR012340">
    <property type="entry name" value="NA-bd_OB-fold"/>
</dbReference>
<name>A0A803RBD7_CANSA</name>
<dbReference type="GO" id="GO:0098505">
    <property type="term" value="F:G-rich strand telomeric DNA binding"/>
    <property type="evidence" value="ECO:0007669"/>
    <property type="project" value="TreeGrafter"/>
</dbReference>
<dbReference type="GO" id="GO:0032210">
    <property type="term" value="P:regulation of telomere maintenance via telomerase"/>
    <property type="evidence" value="ECO:0007669"/>
    <property type="project" value="TreeGrafter"/>
</dbReference>
<organism evidence="6 7">
    <name type="scientific">Cannabis sativa</name>
    <name type="common">Hemp</name>
    <name type="synonym">Marijuana</name>
    <dbReference type="NCBI Taxonomy" id="3483"/>
    <lineage>
        <taxon>Eukaryota</taxon>
        <taxon>Viridiplantae</taxon>
        <taxon>Streptophyta</taxon>
        <taxon>Embryophyta</taxon>
        <taxon>Tracheophyta</taxon>
        <taxon>Spermatophyta</taxon>
        <taxon>Magnoliopsida</taxon>
        <taxon>eudicotyledons</taxon>
        <taxon>Gunneridae</taxon>
        <taxon>Pentapetalae</taxon>
        <taxon>rosids</taxon>
        <taxon>fabids</taxon>
        <taxon>Rosales</taxon>
        <taxon>Cannabaceae</taxon>
        <taxon>Cannabis</taxon>
    </lineage>
</organism>
<dbReference type="InterPro" id="IPR011564">
    <property type="entry name" value="Telomer_end-bd_POT1/Cdc13"/>
</dbReference>
<dbReference type="SUPFAM" id="SSF50249">
    <property type="entry name" value="Nucleic acid-binding proteins"/>
    <property type="match status" value="1"/>
</dbReference>
<keyword evidence="4" id="KW-0238">DNA-binding</keyword>
<dbReference type="Gene3D" id="2.40.50.140">
    <property type="entry name" value="Nucleic acid-binding proteins"/>
    <property type="match status" value="1"/>
</dbReference>
<proteinExistence type="predicted"/>
<evidence type="ECO:0000259" key="5">
    <source>
        <dbReference type="Pfam" id="PF02765"/>
    </source>
</evidence>
<dbReference type="PANTHER" id="PTHR14513">
    <property type="entry name" value="PROTECTION OF TELOMERES 1"/>
    <property type="match status" value="1"/>
</dbReference>
<evidence type="ECO:0000256" key="4">
    <source>
        <dbReference type="ARBA" id="ARBA00023125"/>
    </source>
</evidence>
<evidence type="ECO:0000313" key="7">
    <source>
        <dbReference type="Proteomes" id="UP000596661"/>
    </source>
</evidence>
<dbReference type="Proteomes" id="UP000596661">
    <property type="component" value="Chromosome 3"/>
</dbReference>
<dbReference type="EnsemblPlants" id="novel_model_738_5bda875f.2.5bdae6e2">
    <property type="protein sequence ID" value="cds.novel_model_738_5bda875f.2.5bdae6e2"/>
    <property type="gene ID" value="novel_gene_518_5bda875f"/>
</dbReference>
<dbReference type="EMBL" id="UZAU01000353">
    <property type="status" value="NOT_ANNOTATED_CDS"/>
    <property type="molecule type" value="Genomic_DNA"/>
</dbReference>
<dbReference type="PANTHER" id="PTHR14513:SF0">
    <property type="entry name" value="PROTECTION OF TELOMERES PROTEIN 1"/>
    <property type="match status" value="1"/>
</dbReference>
<keyword evidence="3" id="KW-0779">Telomere</keyword>
<dbReference type="AlphaFoldDB" id="A0A803RBD7"/>
<comment type="subcellular location">
    <subcellularLocation>
        <location evidence="1">Chromosome</location>
        <location evidence="1">Telomere</location>
    </subcellularLocation>
</comment>